<dbReference type="RefSeq" id="WP_020834475.1">
    <property type="nucleotide sequence ID" value="NC_021846.1"/>
</dbReference>
<dbReference type="PATRIC" id="fig|1276220.3.peg.739"/>
<dbReference type="STRING" id="1276220.STAIW_v1c07240"/>
<dbReference type="EMBL" id="CP005074">
    <property type="protein sequence ID" value="AGR41336.1"/>
    <property type="molecule type" value="Genomic_DNA"/>
</dbReference>
<proteinExistence type="predicted"/>
<sequence length="284" mass="30793">MEYAATGVFLKNELGLQKDGKDIEIEASDLFTNETGTSDNKELYNSIAQATDASALRKILQKDSNIAILAKDFKSLSTKNSQNETNTYAKAFALGIDSMGNKVYANYANNLGKQRIVTSSENKDFIYNYYNDSFKINNSSGIKSITEVIQWLEQLIKIENLTGSLNSDVSKLDETGTLFVANSDTGSKVYSSSYFAQGTMLMASGSSAGSFYYSTTPSKIVENEADYKAGKVMADVAVATTDLFAVASSTAKGDSYVMQQGPGIALFKSSSNEKASVEKNLHIF</sequence>
<dbReference type="Proteomes" id="UP000014984">
    <property type="component" value="Chromosome"/>
</dbReference>
<organism evidence="1 2">
    <name type="scientific">Spiroplasma taiwanense CT-1</name>
    <dbReference type="NCBI Taxonomy" id="1276220"/>
    <lineage>
        <taxon>Bacteria</taxon>
        <taxon>Bacillati</taxon>
        <taxon>Mycoplasmatota</taxon>
        <taxon>Mollicutes</taxon>
        <taxon>Entomoplasmatales</taxon>
        <taxon>Spiroplasmataceae</taxon>
        <taxon>Spiroplasma</taxon>
    </lineage>
</organism>
<dbReference type="AlphaFoldDB" id="S5LXJ6"/>
<protein>
    <submittedName>
        <fullName evidence="1">Uncharacterized protein</fullName>
    </submittedName>
</protein>
<gene>
    <name evidence="1" type="ORF">STAIW_v1c07240</name>
</gene>
<evidence type="ECO:0000313" key="2">
    <source>
        <dbReference type="Proteomes" id="UP000014984"/>
    </source>
</evidence>
<accession>S5LXJ6</accession>
<name>S5LXJ6_9MOLU</name>
<dbReference type="HOGENOM" id="CLU_979720_0_0_14"/>
<reference evidence="1 2" key="1">
    <citation type="journal article" date="2013" name="Genome Biol. Evol.">
        <title>Comparison of metabolic capacities and inference of gene content evolution in mosquito-associated Spiroplasma diminutum and S. taiwanense.</title>
        <authorList>
            <person name="Lo W.S."/>
            <person name="Ku C."/>
            <person name="Chen L.L."/>
            <person name="Chang T.H."/>
            <person name="Kuo C.H."/>
        </authorList>
    </citation>
    <scope>NUCLEOTIDE SEQUENCE [LARGE SCALE GENOMIC DNA]</scope>
    <source>
        <strain evidence="1">CT-1</strain>
    </source>
</reference>
<evidence type="ECO:0000313" key="1">
    <source>
        <dbReference type="EMBL" id="AGR41336.1"/>
    </source>
</evidence>
<dbReference type="eggNOG" id="COG1653">
    <property type="taxonomic scope" value="Bacteria"/>
</dbReference>
<keyword evidence="2" id="KW-1185">Reference proteome</keyword>
<dbReference type="OrthoDB" id="391603at2"/>
<dbReference type="KEGG" id="stai:STAIW_v1c07240"/>